<dbReference type="Gene3D" id="3.30.2010.10">
    <property type="entry name" value="Metalloproteases ('zincins'), catalytic domain"/>
    <property type="match status" value="1"/>
</dbReference>
<dbReference type="GO" id="GO:0046872">
    <property type="term" value="F:metal ion binding"/>
    <property type="evidence" value="ECO:0007669"/>
    <property type="project" value="UniProtKB-KW"/>
</dbReference>
<gene>
    <name evidence="9" type="ordered locus">PCC8801_0072</name>
</gene>
<dbReference type="RefSeq" id="WP_012593455.1">
    <property type="nucleotide sequence ID" value="NC_011726.1"/>
</dbReference>
<dbReference type="Proteomes" id="UP000008204">
    <property type="component" value="Chromosome"/>
</dbReference>
<accession>B7K0M4</accession>
<dbReference type="GO" id="GO:0016020">
    <property type="term" value="C:membrane"/>
    <property type="evidence" value="ECO:0007669"/>
    <property type="project" value="TreeGrafter"/>
</dbReference>
<keyword evidence="7" id="KW-0472">Membrane</keyword>
<dbReference type="KEGG" id="cyp:PCC8801_0072"/>
<keyword evidence="10" id="KW-1185">Reference proteome</keyword>
<comment type="similarity">
    <text evidence="6">Belongs to the peptidase M48 family.</text>
</comment>
<dbReference type="InterPro" id="IPR051156">
    <property type="entry name" value="Mito/Outer_Membr_Metalloprot"/>
</dbReference>
<evidence type="ECO:0000256" key="2">
    <source>
        <dbReference type="ARBA" id="ARBA00022723"/>
    </source>
</evidence>
<comment type="cofactor">
    <cofactor evidence="6">
        <name>Zn(2+)</name>
        <dbReference type="ChEBI" id="CHEBI:29105"/>
    </cofactor>
    <text evidence="6">Binds 1 zinc ion per subunit.</text>
</comment>
<dbReference type="Pfam" id="PF01435">
    <property type="entry name" value="Peptidase_M48"/>
    <property type="match status" value="1"/>
</dbReference>
<dbReference type="PANTHER" id="PTHR22726">
    <property type="entry name" value="METALLOENDOPEPTIDASE OMA1"/>
    <property type="match status" value="1"/>
</dbReference>
<dbReference type="CDD" id="cd07332">
    <property type="entry name" value="M48C_Oma1_like"/>
    <property type="match status" value="1"/>
</dbReference>
<evidence type="ECO:0000256" key="6">
    <source>
        <dbReference type="RuleBase" id="RU003983"/>
    </source>
</evidence>
<dbReference type="STRING" id="41431.PCC8801_0072"/>
<reference evidence="10" key="1">
    <citation type="journal article" date="2011" name="MBio">
        <title>Novel metabolic attributes of the genus Cyanothece, comprising a group of unicellular nitrogen-fixing Cyanobacteria.</title>
        <authorList>
            <person name="Bandyopadhyay A."/>
            <person name="Elvitigala T."/>
            <person name="Welsh E."/>
            <person name="Stockel J."/>
            <person name="Liberton M."/>
            <person name="Min H."/>
            <person name="Sherman L.A."/>
            <person name="Pakrasi H.B."/>
        </authorList>
    </citation>
    <scope>NUCLEOTIDE SEQUENCE [LARGE SCALE GENOMIC DNA]</scope>
    <source>
        <strain evidence="10">PCC 8801</strain>
    </source>
</reference>
<evidence type="ECO:0000313" key="10">
    <source>
        <dbReference type="Proteomes" id="UP000008204"/>
    </source>
</evidence>
<sequence>MSDRNPPPSNRQLLILLAIVLGFIALLFFSLSSLLDWAISQIPISLEQKLGELIVPLYQEQAKNSPEQDSLNRLLDSLEYHLDNQSGQKRDYKILYITQSTVNAYAVPGDTIILFEGLIKAVQSENELMMILGHELGHFHHRDHLRSLGKSLVIKIVIASIFGDTGTLASSAGIAIETISNSRYSQSQEYQADQFGLMLLNKTYGHVAGATDFFNRLSQKETVNWDFLATHPASQRRVKKLKKIINQNQYKLGQKSPLKL</sequence>
<dbReference type="OrthoDB" id="9810445at2"/>
<evidence type="ECO:0000256" key="7">
    <source>
        <dbReference type="SAM" id="Phobius"/>
    </source>
</evidence>
<keyword evidence="2" id="KW-0479">Metal-binding</keyword>
<dbReference type="GO" id="GO:0051603">
    <property type="term" value="P:proteolysis involved in protein catabolic process"/>
    <property type="evidence" value="ECO:0007669"/>
    <property type="project" value="TreeGrafter"/>
</dbReference>
<keyword evidence="7" id="KW-0812">Transmembrane</keyword>
<keyword evidence="7" id="KW-1133">Transmembrane helix</keyword>
<feature type="transmembrane region" description="Helical" evidence="7">
    <location>
        <begin position="12"/>
        <end position="35"/>
    </location>
</feature>
<evidence type="ECO:0000256" key="4">
    <source>
        <dbReference type="ARBA" id="ARBA00022833"/>
    </source>
</evidence>
<evidence type="ECO:0000259" key="8">
    <source>
        <dbReference type="Pfam" id="PF01435"/>
    </source>
</evidence>
<dbReference type="AlphaFoldDB" id="B7K0M4"/>
<keyword evidence="3 6" id="KW-0378">Hydrolase</keyword>
<dbReference type="PANTHER" id="PTHR22726:SF1">
    <property type="entry name" value="METALLOENDOPEPTIDASE OMA1, MITOCHONDRIAL"/>
    <property type="match status" value="1"/>
</dbReference>
<dbReference type="HOGENOM" id="CLU_029002_0_3_3"/>
<feature type="domain" description="Peptidase M48" evidence="8">
    <location>
        <begin position="88"/>
        <end position="244"/>
    </location>
</feature>
<dbReference type="InterPro" id="IPR001915">
    <property type="entry name" value="Peptidase_M48"/>
</dbReference>
<name>B7K0M4_RIPO1</name>
<keyword evidence="1 6" id="KW-0645">Protease</keyword>
<protein>
    <submittedName>
        <fullName evidence="9">Peptidase M48 Ste24p</fullName>
    </submittedName>
</protein>
<dbReference type="EMBL" id="CP001287">
    <property type="protein sequence ID" value="ACK64178.1"/>
    <property type="molecule type" value="Genomic_DNA"/>
</dbReference>
<dbReference type="eggNOG" id="COG4783">
    <property type="taxonomic scope" value="Bacteria"/>
</dbReference>
<evidence type="ECO:0000256" key="1">
    <source>
        <dbReference type="ARBA" id="ARBA00022670"/>
    </source>
</evidence>
<evidence type="ECO:0000313" key="9">
    <source>
        <dbReference type="EMBL" id="ACK64178.1"/>
    </source>
</evidence>
<keyword evidence="5 6" id="KW-0482">Metalloprotease</keyword>
<evidence type="ECO:0000256" key="3">
    <source>
        <dbReference type="ARBA" id="ARBA00022801"/>
    </source>
</evidence>
<keyword evidence="4 6" id="KW-0862">Zinc</keyword>
<dbReference type="GO" id="GO:0004222">
    <property type="term" value="F:metalloendopeptidase activity"/>
    <property type="evidence" value="ECO:0007669"/>
    <property type="project" value="InterPro"/>
</dbReference>
<evidence type="ECO:0000256" key="5">
    <source>
        <dbReference type="ARBA" id="ARBA00023049"/>
    </source>
</evidence>
<organism evidence="9 10">
    <name type="scientific">Rippkaea orientalis (strain PCC 8801 / RF-1)</name>
    <name type="common">Cyanothece sp. (strain PCC 8801)</name>
    <dbReference type="NCBI Taxonomy" id="41431"/>
    <lineage>
        <taxon>Bacteria</taxon>
        <taxon>Bacillati</taxon>
        <taxon>Cyanobacteriota</taxon>
        <taxon>Cyanophyceae</taxon>
        <taxon>Oscillatoriophycideae</taxon>
        <taxon>Chroococcales</taxon>
        <taxon>Aphanothecaceae</taxon>
        <taxon>Rippkaea</taxon>
        <taxon>Rippkaea orientalis</taxon>
    </lineage>
</organism>
<proteinExistence type="inferred from homology"/>